<evidence type="ECO:0000313" key="2">
    <source>
        <dbReference type="EMBL" id="MFE3867485.1"/>
    </source>
</evidence>
<dbReference type="Pfam" id="PF13715">
    <property type="entry name" value="CarbopepD_reg_2"/>
    <property type="match status" value="1"/>
</dbReference>
<evidence type="ECO:0000313" key="3">
    <source>
        <dbReference type="Proteomes" id="UP001600109"/>
    </source>
</evidence>
<dbReference type="InterPro" id="IPR008969">
    <property type="entry name" value="CarboxyPept-like_regulatory"/>
</dbReference>
<sequence>MKIYFTSKLLFIACLLLASSTFAQIKGKCVDQYGKGIPYVNISIKEKSIGTVSNLNGDFFIENSSIKENDAIIFSHLNFEKKTIEIPIKTNEIQLVTKMESLKEVVVSNRKRKFKEKIVGTKTETDNVVTCFTSNNLGTEIGKIITVKKNKVYDLKSVQFNIPDFEYKSVTFRINFYEIKNDTISFIKENGKDNIIKITKSGMVKFDLTNQYLSFENDFLVAIEWIDFENNGNIKNEYNTIKFSSTVFSGPYVSRDNINLEWQNKKLIMNVGVGIHLKVNEYSN</sequence>
<proteinExistence type="predicted"/>
<protein>
    <submittedName>
        <fullName evidence="2">Carboxypeptidase-like regulatory domain-containing protein</fullName>
    </submittedName>
</protein>
<evidence type="ECO:0000256" key="1">
    <source>
        <dbReference type="SAM" id="SignalP"/>
    </source>
</evidence>
<organism evidence="2 3">
    <name type="scientific">Flavobacterium xylosi</name>
    <dbReference type="NCBI Taxonomy" id="3230415"/>
    <lineage>
        <taxon>Bacteria</taxon>
        <taxon>Pseudomonadati</taxon>
        <taxon>Bacteroidota</taxon>
        <taxon>Flavobacteriia</taxon>
        <taxon>Flavobacteriales</taxon>
        <taxon>Flavobacteriaceae</taxon>
        <taxon>Flavobacterium</taxon>
    </lineage>
</organism>
<feature type="chain" id="PRO_5046913183" evidence="1">
    <location>
        <begin position="24"/>
        <end position="284"/>
    </location>
</feature>
<name>A0ABW6HV84_9FLAO</name>
<gene>
    <name evidence="2" type="ORF">ACFX5E_05275</name>
</gene>
<dbReference type="SUPFAM" id="SSF49464">
    <property type="entry name" value="Carboxypeptidase regulatory domain-like"/>
    <property type="match status" value="1"/>
</dbReference>
<comment type="caution">
    <text evidence="2">The sequence shown here is derived from an EMBL/GenBank/DDBJ whole genome shotgun (WGS) entry which is preliminary data.</text>
</comment>
<keyword evidence="3" id="KW-1185">Reference proteome</keyword>
<reference evidence="2 3" key="1">
    <citation type="submission" date="2024-06" db="EMBL/GenBank/DDBJ databases">
        <title>Flavobacterium spp. isolated from glacier.</title>
        <authorList>
            <person name="Han D."/>
        </authorList>
    </citation>
    <scope>NUCLEOTIDE SEQUENCE [LARGE SCALE GENOMIC DNA]</scope>
    <source>
        <strain evidence="2 3">LS2P90</strain>
    </source>
</reference>
<dbReference type="Proteomes" id="UP001600109">
    <property type="component" value="Unassembled WGS sequence"/>
</dbReference>
<dbReference type="EMBL" id="JBHZPZ010000005">
    <property type="protein sequence ID" value="MFE3867485.1"/>
    <property type="molecule type" value="Genomic_DNA"/>
</dbReference>
<keyword evidence="1" id="KW-0732">Signal</keyword>
<dbReference type="RefSeq" id="WP_379854138.1">
    <property type="nucleotide sequence ID" value="NZ_JBHZPZ010000005.1"/>
</dbReference>
<accession>A0ABW6HV84</accession>
<feature type="signal peptide" evidence="1">
    <location>
        <begin position="1"/>
        <end position="23"/>
    </location>
</feature>